<keyword evidence="1" id="KW-1133">Transmembrane helix</keyword>
<gene>
    <name evidence="2" type="ORF">KUTeg_021146</name>
</gene>
<comment type="caution">
    <text evidence="2">The sequence shown here is derived from an EMBL/GenBank/DDBJ whole genome shotgun (WGS) entry which is preliminary data.</text>
</comment>
<name>A0ABQ9ECD0_TEGGR</name>
<protein>
    <submittedName>
        <fullName evidence="2">Uncharacterized protein</fullName>
    </submittedName>
</protein>
<accession>A0ABQ9ECD0</accession>
<feature type="transmembrane region" description="Helical" evidence="1">
    <location>
        <begin position="69"/>
        <end position="88"/>
    </location>
</feature>
<keyword evidence="3" id="KW-1185">Reference proteome</keyword>
<sequence>MDEAHAILKYIYNSVNFYHSKKKKRRRTFFHLSLFIKLKSCGFILFNGSSFIVTDLFGISNLDFFNNDLIEILIIFLGLKNPILILLTKTYFSSRKEITLLFLIYLLINSYKTSYVDSVFILSVREQVHLLYSDDILHQNIFYIDKFMFKHFYLEYNFFVQILWSLYNVFFKDLGYLPEKIGSVFNFLSTETEKKFNI</sequence>
<feature type="transmembrane region" description="Helical" evidence="1">
    <location>
        <begin position="100"/>
        <end position="124"/>
    </location>
</feature>
<reference evidence="2 3" key="1">
    <citation type="submission" date="2022-12" db="EMBL/GenBank/DDBJ databases">
        <title>Chromosome-level genome of Tegillarca granosa.</title>
        <authorList>
            <person name="Kim J."/>
        </authorList>
    </citation>
    <scope>NUCLEOTIDE SEQUENCE [LARGE SCALE GENOMIC DNA]</scope>
    <source>
        <strain evidence="2">Teg-2019</strain>
        <tissue evidence="2">Adductor muscle</tissue>
    </source>
</reference>
<evidence type="ECO:0000313" key="3">
    <source>
        <dbReference type="Proteomes" id="UP001217089"/>
    </source>
</evidence>
<dbReference type="EMBL" id="JARBDR010000918">
    <property type="protein sequence ID" value="KAJ8302159.1"/>
    <property type="molecule type" value="Genomic_DNA"/>
</dbReference>
<keyword evidence="1" id="KW-0472">Membrane</keyword>
<dbReference type="Proteomes" id="UP001217089">
    <property type="component" value="Unassembled WGS sequence"/>
</dbReference>
<keyword evidence="1" id="KW-0812">Transmembrane</keyword>
<evidence type="ECO:0000256" key="1">
    <source>
        <dbReference type="SAM" id="Phobius"/>
    </source>
</evidence>
<feature type="transmembrane region" description="Helical" evidence="1">
    <location>
        <begin position="152"/>
        <end position="171"/>
    </location>
</feature>
<feature type="transmembrane region" description="Helical" evidence="1">
    <location>
        <begin position="29"/>
        <end position="49"/>
    </location>
</feature>
<evidence type="ECO:0000313" key="2">
    <source>
        <dbReference type="EMBL" id="KAJ8302159.1"/>
    </source>
</evidence>
<organism evidence="2 3">
    <name type="scientific">Tegillarca granosa</name>
    <name type="common">Malaysian cockle</name>
    <name type="synonym">Anadara granosa</name>
    <dbReference type="NCBI Taxonomy" id="220873"/>
    <lineage>
        <taxon>Eukaryota</taxon>
        <taxon>Metazoa</taxon>
        <taxon>Spiralia</taxon>
        <taxon>Lophotrochozoa</taxon>
        <taxon>Mollusca</taxon>
        <taxon>Bivalvia</taxon>
        <taxon>Autobranchia</taxon>
        <taxon>Pteriomorphia</taxon>
        <taxon>Arcoida</taxon>
        <taxon>Arcoidea</taxon>
        <taxon>Arcidae</taxon>
        <taxon>Tegillarca</taxon>
    </lineage>
</organism>
<proteinExistence type="predicted"/>